<dbReference type="InterPro" id="IPR018392">
    <property type="entry name" value="LysM"/>
</dbReference>
<dbReference type="Pfam" id="PF01551">
    <property type="entry name" value="Peptidase_M23"/>
    <property type="match status" value="1"/>
</dbReference>
<protein>
    <submittedName>
        <fullName evidence="4">Murein hydrolase activator NlpD</fullName>
    </submittedName>
</protein>
<dbReference type="InterPro" id="IPR050570">
    <property type="entry name" value="Cell_wall_metabolism_enzyme"/>
</dbReference>
<name>A0A554X0D8_9BURK</name>
<evidence type="ECO:0000313" key="4">
    <source>
        <dbReference type="EMBL" id="TSE29284.1"/>
    </source>
</evidence>
<proteinExistence type="inferred from homology"/>
<evidence type="ECO:0000313" key="5">
    <source>
        <dbReference type="Proteomes" id="UP000317763"/>
    </source>
</evidence>
<feature type="compositionally biased region" description="Low complexity" evidence="2">
    <location>
        <begin position="49"/>
        <end position="71"/>
    </location>
</feature>
<dbReference type="CDD" id="cd12797">
    <property type="entry name" value="M23_peptidase"/>
    <property type="match status" value="1"/>
</dbReference>
<dbReference type="GO" id="GO:0009279">
    <property type="term" value="C:cell outer membrane"/>
    <property type="evidence" value="ECO:0007669"/>
    <property type="project" value="TreeGrafter"/>
</dbReference>
<dbReference type="InterPro" id="IPR016047">
    <property type="entry name" value="M23ase_b-sheet_dom"/>
</dbReference>
<feature type="region of interest" description="Disordered" evidence="2">
    <location>
        <begin position="36"/>
        <end position="73"/>
    </location>
</feature>
<dbReference type="Proteomes" id="UP000317763">
    <property type="component" value="Unassembled WGS sequence"/>
</dbReference>
<dbReference type="CDD" id="cd00118">
    <property type="entry name" value="LysM"/>
    <property type="match status" value="1"/>
</dbReference>
<dbReference type="InterPro" id="IPR011055">
    <property type="entry name" value="Dup_hybrid_motif"/>
</dbReference>
<dbReference type="PANTHER" id="PTHR21666">
    <property type="entry name" value="PEPTIDASE-RELATED"/>
    <property type="match status" value="1"/>
</dbReference>
<dbReference type="AlphaFoldDB" id="A0A554X0D8"/>
<dbReference type="Pfam" id="PF01476">
    <property type="entry name" value="LysM"/>
    <property type="match status" value="1"/>
</dbReference>
<dbReference type="EMBL" id="VJOM01000037">
    <property type="protein sequence ID" value="TSE29284.1"/>
    <property type="molecule type" value="Genomic_DNA"/>
</dbReference>
<evidence type="ECO:0000256" key="2">
    <source>
        <dbReference type="SAM" id="MobiDB-lite"/>
    </source>
</evidence>
<dbReference type="Gene3D" id="2.70.70.10">
    <property type="entry name" value="Glucose Permease (Domain IIA)"/>
    <property type="match status" value="1"/>
</dbReference>
<accession>A0A554X0D8</accession>
<dbReference type="GO" id="GO:0032153">
    <property type="term" value="C:cell division site"/>
    <property type="evidence" value="ECO:0007669"/>
    <property type="project" value="TreeGrafter"/>
</dbReference>
<dbReference type="OrthoDB" id="9795421at2"/>
<comment type="caution">
    <text evidence="4">The sequence shown here is derived from an EMBL/GenBank/DDBJ whole genome shotgun (WGS) entry which is preliminary data.</text>
</comment>
<dbReference type="PROSITE" id="PS51257">
    <property type="entry name" value="PROKAR_LIPOPROTEIN"/>
    <property type="match status" value="1"/>
</dbReference>
<dbReference type="Gene3D" id="3.10.350.10">
    <property type="entry name" value="LysM domain"/>
    <property type="match status" value="1"/>
</dbReference>
<dbReference type="SUPFAM" id="SSF51261">
    <property type="entry name" value="Duplicated hybrid motif"/>
    <property type="match status" value="1"/>
</dbReference>
<feature type="compositionally biased region" description="Low complexity" evidence="2">
    <location>
        <begin position="142"/>
        <end position="152"/>
    </location>
</feature>
<evidence type="ECO:0000259" key="3">
    <source>
        <dbReference type="PROSITE" id="PS51782"/>
    </source>
</evidence>
<dbReference type="STRING" id="307486.GCA_000807215_00914"/>
<keyword evidence="5" id="KW-1185">Reference proteome</keyword>
<gene>
    <name evidence="4" type="primary">nlpD</name>
    <name evidence="4" type="ORF">Ttaiw_02357</name>
</gene>
<comment type="similarity">
    <text evidence="1">Belongs to the E.coli NlpD/Haemophilus LppB family.</text>
</comment>
<reference evidence="4 5" key="1">
    <citation type="submission" date="2019-07" db="EMBL/GenBank/DDBJ databases">
        <title>Tepidimonas taiwanensis I1-1 draft genome.</title>
        <authorList>
            <person name="Da Costa M.S."/>
            <person name="Froufe H.J.C."/>
            <person name="Egas C."/>
            <person name="Albuquerque L."/>
        </authorList>
    </citation>
    <scope>NUCLEOTIDE SEQUENCE [LARGE SCALE GENOMIC DNA]</scope>
    <source>
        <strain evidence="4 5">I1-1</strain>
    </source>
</reference>
<dbReference type="SMART" id="SM00257">
    <property type="entry name" value="LysM"/>
    <property type="match status" value="1"/>
</dbReference>
<dbReference type="PANTHER" id="PTHR21666:SF263">
    <property type="entry name" value="MUREIN HYDROLASE ACTIVATOR NLPD"/>
    <property type="match status" value="1"/>
</dbReference>
<feature type="compositionally biased region" description="Low complexity" evidence="2">
    <location>
        <begin position="171"/>
        <end position="201"/>
    </location>
</feature>
<dbReference type="InterPro" id="IPR036779">
    <property type="entry name" value="LysM_dom_sf"/>
</dbReference>
<feature type="region of interest" description="Disordered" evidence="2">
    <location>
        <begin position="142"/>
        <end position="201"/>
    </location>
</feature>
<dbReference type="GO" id="GO:0004222">
    <property type="term" value="F:metalloendopeptidase activity"/>
    <property type="evidence" value="ECO:0007669"/>
    <property type="project" value="TreeGrafter"/>
</dbReference>
<organism evidence="4 5">
    <name type="scientific">Tepidimonas taiwanensis</name>
    <dbReference type="NCBI Taxonomy" id="307486"/>
    <lineage>
        <taxon>Bacteria</taxon>
        <taxon>Pseudomonadati</taxon>
        <taxon>Pseudomonadota</taxon>
        <taxon>Betaproteobacteria</taxon>
        <taxon>Burkholderiales</taxon>
        <taxon>Tepidimonas</taxon>
    </lineage>
</organism>
<keyword evidence="4" id="KW-0378">Hydrolase</keyword>
<dbReference type="RefSeq" id="WP_052231468.1">
    <property type="nucleotide sequence ID" value="NZ_CP083911.1"/>
</dbReference>
<evidence type="ECO:0000256" key="1">
    <source>
        <dbReference type="ARBA" id="ARBA00038420"/>
    </source>
</evidence>
<dbReference type="PROSITE" id="PS51782">
    <property type="entry name" value="LYSM"/>
    <property type="match status" value="1"/>
</dbReference>
<sequence length="331" mass="33255">MNRFPTGDRFPLVPVRPVLALAGIVAIALAGCAAPKAPKRPAPVVERSPGAAPTTTPAPVAGATAAAPLPGSENAGKPGYYTVRPGDTLYRIGLEHGQSWRDIAAWNGLSNPNLIEVGQVLRVVPPGAVPAGAAGDGAATTAAVTTQPVPTGSVQARPLDASAGGAGSAGGTAAAAGGSTGSTRAATTAAPSASTPTAAPAATPAAAASDAVALIWPAQGPLLYRFDETRSKGVGIGGKAGDPVLAAADGRVVYAGSDLRGYGNLIILKHNNTYLTAYAHNQTLLVREDQTVRQGQKIAEMGSSDADRVKLHFEVRRQGKPVDPLTLLPSR</sequence>
<feature type="domain" description="LysM" evidence="3">
    <location>
        <begin position="79"/>
        <end position="123"/>
    </location>
</feature>